<evidence type="ECO:0000313" key="2">
    <source>
        <dbReference type="Proteomes" id="UP000887159"/>
    </source>
</evidence>
<dbReference type="AlphaFoldDB" id="A0A8X6V9M7"/>
<keyword evidence="2" id="KW-1185">Reference proteome</keyword>
<gene>
    <name evidence="1" type="primary">NCL1_57192</name>
    <name evidence="1" type="ORF">TNCV_5025841</name>
</gene>
<sequence>MSRRSSVGDGPSLPTSSDVANQCPCLVSRRCWQRSANATCSFEIRQACCDTALPGGTISSSTRPRFLEPSGHSPGVEISKPDATKGFSCRSAKAIRGSESTCSVVLKFGEWQASLLAYSSLDQGPPMVHALLQKGLNIHQCAKKIRALQTVLKAKREEFVDDALIYAKSLCEKLEISFEPPRRIRRKHVFGDVSKDVQLSYEDDPRRTMFFLQ</sequence>
<comment type="caution">
    <text evidence="1">The sequence shown here is derived from an EMBL/GenBank/DDBJ whole genome shotgun (WGS) entry which is preliminary data.</text>
</comment>
<reference evidence="1" key="1">
    <citation type="submission" date="2020-08" db="EMBL/GenBank/DDBJ databases">
        <title>Multicomponent nature underlies the extraordinary mechanical properties of spider dragline silk.</title>
        <authorList>
            <person name="Kono N."/>
            <person name="Nakamura H."/>
            <person name="Mori M."/>
            <person name="Yoshida Y."/>
            <person name="Ohtoshi R."/>
            <person name="Malay A.D."/>
            <person name="Moran D.A.P."/>
            <person name="Tomita M."/>
            <person name="Numata K."/>
            <person name="Arakawa K."/>
        </authorList>
    </citation>
    <scope>NUCLEOTIDE SEQUENCE</scope>
</reference>
<name>A0A8X6V9M7_TRICX</name>
<evidence type="ECO:0000313" key="1">
    <source>
        <dbReference type="EMBL" id="GFX99528.1"/>
    </source>
</evidence>
<protein>
    <submittedName>
        <fullName evidence="1">Uncharacterized protein</fullName>
    </submittedName>
</protein>
<accession>A0A8X6V9M7</accession>
<organism evidence="1 2">
    <name type="scientific">Trichonephila clavipes</name>
    <name type="common">Golden silk orbweaver</name>
    <name type="synonym">Nephila clavipes</name>
    <dbReference type="NCBI Taxonomy" id="2585209"/>
    <lineage>
        <taxon>Eukaryota</taxon>
        <taxon>Metazoa</taxon>
        <taxon>Ecdysozoa</taxon>
        <taxon>Arthropoda</taxon>
        <taxon>Chelicerata</taxon>
        <taxon>Arachnida</taxon>
        <taxon>Araneae</taxon>
        <taxon>Araneomorphae</taxon>
        <taxon>Entelegynae</taxon>
        <taxon>Araneoidea</taxon>
        <taxon>Nephilidae</taxon>
        <taxon>Trichonephila</taxon>
    </lineage>
</organism>
<proteinExistence type="predicted"/>
<dbReference type="EMBL" id="BMAU01021213">
    <property type="protein sequence ID" value="GFX99528.1"/>
    <property type="molecule type" value="Genomic_DNA"/>
</dbReference>
<dbReference type="Proteomes" id="UP000887159">
    <property type="component" value="Unassembled WGS sequence"/>
</dbReference>